<accession>A0A1F6CDD2</accession>
<dbReference type="AlphaFoldDB" id="A0A1F6CDD2"/>
<dbReference type="Proteomes" id="UP000178344">
    <property type="component" value="Unassembled WGS sequence"/>
</dbReference>
<evidence type="ECO:0000313" key="3">
    <source>
        <dbReference type="Proteomes" id="UP000178344"/>
    </source>
</evidence>
<evidence type="ECO:0000313" key="2">
    <source>
        <dbReference type="EMBL" id="OGG47021.1"/>
    </source>
</evidence>
<comment type="caution">
    <text evidence="2">The sequence shown here is derived from an EMBL/GenBank/DDBJ whole genome shotgun (WGS) entry which is preliminary data.</text>
</comment>
<evidence type="ECO:0000256" key="1">
    <source>
        <dbReference type="SAM" id="MobiDB-lite"/>
    </source>
</evidence>
<dbReference type="EMBL" id="MFKQ01000033">
    <property type="protein sequence ID" value="OGG47021.1"/>
    <property type="molecule type" value="Genomic_DNA"/>
</dbReference>
<feature type="compositionally biased region" description="Basic and acidic residues" evidence="1">
    <location>
        <begin position="45"/>
        <end position="60"/>
    </location>
</feature>
<reference evidence="2 3" key="1">
    <citation type="journal article" date="2016" name="Nat. Commun.">
        <title>Thousands of microbial genomes shed light on interconnected biogeochemical processes in an aquifer system.</title>
        <authorList>
            <person name="Anantharaman K."/>
            <person name="Brown C.T."/>
            <person name="Hug L.A."/>
            <person name="Sharon I."/>
            <person name="Castelle C.J."/>
            <person name="Probst A.J."/>
            <person name="Thomas B.C."/>
            <person name="Singh A."/>
            <person name="Wilkins M.J."/>
            <person name="Karaoz U."/>
            <person name="Brodie E.L."/>
            <person name="Williams K.H."/>
            <person name="Hubbard S.S."/>
            <person name="Banfield J.F."/>
        </authorList>
    </citation>
    <scope>NUCLEOTIDE SEQUENCE [LARGE SCALE GENOMIC DNA]</scope>
</reference>
<proteinExistence type="predicted"/>
<protein>
    <submittedName>
        <fullName evidence="2">Uncharacterized protein</fullName>
    </submittedName>
</protein>
<name>A0A1F6CDD2_9BACT</name>
<sequence>MLSIERVKELLKDPNLSDEQIEEIRDGFHALVEDVIFPAWLEDRNNKKGEGEGGKVEQKIVKYKHE</sequence>
<gene>
    <name evidence="2" type="ORF">A2671_00565</name>
</gene>
<feature type="region of interest" description="Disordered" evidence="1">
    <location>
        <begin position="45"/>
        <end position="66"/>
    </location>
</feature>
<organism evidence="2 3">
    <name type="scientific">Candidatus Kaiserbacteria bacterium RIFCSPHIGHO2_01_FULL_49_13</name>
    <dbReference type="NCBI Taxonomy" id="1798477"/>
    <lineage>
        <taxon>Bacteria</taxon>
        <taxon>Candidatus Kaiseribacteriota</taxon>
    </lineage>
</organism>